<dbReference type="EMBL" id="LANJ01000011">
    <property type="protein sequence ID" value="KKC39932.1"/>
    <property type="molecule type" value="Genomic_DNA"/>
</dbReference>
<dbReference type="AlphaFoldDB" id="A0A0F5QG22"/>
<dbReference type="SUPFAM" id="SSF50199">
    <property type="entry name" value="Staphylococcal nuclease"/>
    <property type="match status" value="1"/>
</dbReference>
<protein>
    <recommendedName>
        <fullName evidence="1">TNase-like domain-containing protein</fullName>
    </recommendedName>
</protein>
<dbReference type="PANTHER" id="PTHR12302">
    <property type="entry name" value="EBNA2 BINDING PROTEIN P100"/>
    <property type="match status" value="1"/>
</dbReference>
<dbReference type="PATRIC" id="fig|1293439.3.peg.869"/>
<feature type="domain" description="TNase-like" evidence="1">
    <location>
        <begin position="1"/>
        <end position="115"/>
    </location>
</feature>
<dbReference type="STRING" id="1293439.WH87_06520"/>
<dbReference type="InterPro" id="IPR035437">
    <property type="entry name" value="SNase_OB-fold_sf"/>
</dbReference>
<dbReference type="SMART" id="SM00318">
    <property type="entry name" value="SNc"/>
    <property type="match status" value="1"/>
</dbReference>
<dbReference type="Pfam" id="PF00565">
    <property type="entry name" value="SNase"/>
    <property type="match status" value="1"/>
</dbReference>
<organism evidence="2 3">
    <name type="scientific">Devosia epidermidihirudinis</name>
    <dbReference type="NCBI Taxonomy" id="1293439"/>
    <lineage>
        <taxon>Bacteria</taxon>
        <taxon>Pseudomonadati</taxon>
        <taxon>Pseudomonadota</taxon>
        <taxon>Alphaproteobacteria</taxon>
        <taxon>Hyphomicrobiales</taxon>
        <taxon>Devosiaceae</taxon>
        <taxon>Devosia</taxon>
    </lineage>
</organism>
<accession>A0A0F5QG22</accession>
<evidence type="ECO:0000313" key="3">
    <source>
        <dbReference type="Proteomes" id="UP000033411"/>
    </source>
</evidence>
<dbReference type="OrthoDB" id="9805504at2"/>
<dbReference type="Proteomes" id="UP000033411">
    <property type="component" value="Unassembled WGS sequence"/>
</dbReference>
<name>A0A0F5QG22_9HYPH</name>
<proteinExistence type="predicted"/>
<comment type="caution">
    <text evidence="2">The sequence shown here is derived from an EMBL/GenBank/DDBJ whole genome shotgun (WGS) entry which is preliminary data.</text>
</comment>
<sequence length="142" mass="15309">MARASDGDSLRLGDERVRILDIDAPELAQNCTETNGRVWSCGKAARDRMAALLASGIVDCRPEGKDQYGRLLARCVVGGRDIGATMVSEGLAVSYGGYAREEAAARKARLGIWGGDFDAPKAWRDDHPRPQGIMNWLSGFGV</sequence>
<gene>
    <name evidence="2" type="ORF">WH87_06520</name>
</gene>
<dbReference type="PROSITE" id="PS50830">
    <property type="entry name" value="TNASE_3"/>
    <property type="match status" value="1"/>
</dbReference>
<keyword evidence="3" id="KW-1185">Reference proteome</keyword>
<evidence type="ECO:0000313" key="2">
    <source>
        <dbReference type="EMBL" id="KKC39932.1"/>
    </source>
</evidence>
<reference evidence="2 3" key="1">
    <citation type="submission" date="2015-03" db="EMBL/GenBank/DDBJ databases">
        <authorList>
            <person name="Lepp D."/>
            <person name="Hassan Y.I."/>
            <person name="Li X.-Z."/>
            <person name="Zhou T."/>
        </authorList>
    </citation>
    <scope>NUCLEOTIDE SEQUENCE [LARGE SCALE GENOMIC DNA]</scope>
    <source>
        <strain evidence="2 3">E84</strain>
    </source>
</reference>
<dbReference type="PANTHER" id="PTHR12302:SF26">
    <property type="entry name" value="BLR1266 PROTEIN"/>
    <property type="match status" value="1"/>
</dbReference>
<evidence type="ECO:0000259" key="1">
    <source>
        <dbReference type="PROSITE" id="PS50830"/>
    </source>
</evidence>
<dbReference type="InterPro" id="IPR016071">
    <property type="entry name" value="Staphylococal_nuclease_OB-fold"/>
</dbReference>
<dbReference type="Gene3D" id="2.40.50.90">
    <property type="match status" value="1"/>
</dbReference>